<evidence type="ECO:0000256" key="1">
    <source>
        <dbReference type="SAM" id="Phobius"/>
    </source>
</evidence>
<keyword evidence="1" id="KW-0472">Membrane</keyword>
<gene>
    <name evidence="2" type="ORF">S03H2_37260</name>
</gene>
<comment type="caution">
    <text evidence="2">The sequence shown here is derived from an EMBL/GenBank/DDBJ whole genome shotgun (WGS) entry which is preliminary data.</text>
</comment>
<organism evidence="2">
    <name type="scientific">marine sediment metagenome</name>
    <dbReference type="NCBI Taxonomy" id="412755"/>
    <lineage>
        <taxon>unclassified sequences</taxon>
        <taxon>metagenomes</taxon>
        <taxon>ecological metagenomes</taxon>
    </lineage>
</organism>
<dbReference type="EMBL" id="BARU01022917">
    <property type="protein sequence ID" value="GAH48045.1"/>
    <property type="molecule type" value="Genomic_DNA"/>
</dbReference>
<proteinExistence type="predicted"/>
<dbReference type="AlphaFoldDB" id="X1GT67"/>
<name>X1GT67_9ZZZZ</name>
<keyword evidence="1" id="KW-0812">Transmembrane</keyword>
<evidence type="ECO:0000313" key="2">
    <source>
        <dbReference type="EMBL" id="GAH48045.1"/>
    </source>
</evidence>
<accession>X1GT67</accession>
<feature type="transmembrane region" description="Helical" evidence="1">
    <location>
        <begin position="138"/>
        <end position="156"/>
    </location>
</feature>
<feature type="transmembrane region" description="Helical" evidence="1">
    <location>
        <begin position="16"/>
        <end position="38"/>
    </location>
</feature>
<feature type="transmembrane region" description="Helical" evidence="1">
    <location>
        <begin position="95"/>
        <end position="118"/>
    </location>
</feature>
<reference evidence="2" key="1">
    <citation type="journal article" date="2014" name="Front. Microbiol.">
        <title>High frequency of phylogenetically diverse reductive dehalogenase-homologous genes in deep subseafloor sedimentary metagenomes.</title>
        <authorList>
            <person name="Kawai M."/>
            <person name="Futagami T."/>
            <person name="Toyoda A."/>
            <person name="Takaki Y."/>
            <person name="Nishi S."/>
            <person name="Hori S."/>
            <person name="Arai W."/>
            <person name="Tsubouchi T."/>
            <person name="Morono Y."/>
            <person name="Uchiyama I."/>
            <person name="Ito T."/>
            <person name="Fujiyama A."/>
            <person name="Inagaki F."/>
            <person name="Takami H."/>
        </authorList>
    </citation>
    <scope>NUCLEOTIDE SEQUENCE</scope>
    <source>
        <strain evidence="2">Expedition CK06-06</strain>
    </source>
</reference>
<feature type="non-terminal residue" evidence="2">
    <location>
        <position position="197"/>
    </location>
</feature>
<protein>
    <submittedName>
        <fullName evidence="2">Uncharacterized protein</fullName>
    </submittedName>
</protein>
<sequence length="197" mass="21840">MHIAQKLTQQNVLKRVLWAYGIYIILSLVAFAIGYLLLPEGALRGSAIAIWGEVAAQQTGFWSKFLATVGFNLGIASLIGIVVNLQRVNGLPAGYVFIFVQGILSGIVAGTNSFVIQVISPYTLEGWLVALRIGYLEFLGYVCIVAATVGVGLRNYTSWLPWKAKEFKVKSWRDIRLSRQEIIWLVIGILLSKFLSY</sequence>
<feature type="transmembrane region" description="Helical" evidence="1">
    <location>
        <begin position="61"/>
        <end position="83"/>
    </location>
</feature>
<keyword evidence="1" id="KW-1133">Transmembrane helix</keyword>